<evidence type="ECO:0000256" key="8">
    <source>
        <dbReference type="ARBA" id="ARBA00022777"/>
    </source>
</evidence>
<dbReference type="CDD" id="cd00082">
    <property type="entry name" value="HisKA"/>
    <property type="match status" value="1"/>
</dbReference>
<accession>A0A9D0YVZ2</accession>
<dbReference type="GO" id="GO:0000155">
    <property type="term" value="F:phosphorelay sensor kinase activity"/>
    <property type="evidence" value="ECO:0007669"/>
    <property type="project" value="InterPro"/>
</dbReference>
<sequence>MNTPTARLRRLFPLSWRDTLVTGGVFAGAMLLCALLLPLYGDGGYISMVFVLAVVLVSYWTNGYFYGMLMSVSSVLCVNYLFTYPYYHLNFTISGYPIAFVTMLVVSLIISTITTQAREKEKLRVAAEAERVRANLLRSISHDLRTPLTIILGTCSTLLENDATLSPQKRREMLASMQTDTDWLIRMVENLLSITRMSGEGTVLNKQPEVVEEVVADVVRKFRSHFREPPVRVQVPEEPLEAPMDPILIAQVLSNLLNNVVHHAQSATHIDLRVWKEGECAVFEVRDDGPGFSPAVLNALSGGGPIDIPGTRADRSRNMGIGLSVCLSIIRAHGGQLRAQTAPEGGASVRFTLPLQEVPYEQSPQHSHR</sequence>
<comment type="caution">
    <text evidence="15">The sequence shown here is derived from an EMBL/GenBank/DDBJ whole genome shotgun (WGS) entry which is preliminary data.</text>
</comment>
<evidence type="ECO:0000256" key="2">
    <source>
        <dbReference type="ARBA" id="ARBA00004141"/>
    </source>
</evidence>
<dbReference type="PRINTS" id="PR00344">
    <property type="entry name" value="BCTRLSENSOR"/>
</dbReference>
<dbReference type="InterPro" id="IPR005467">
    <property type="entry name" value="His_kinase_dom"/>
</dbReference>
<feature type="domain" description="Histidine kinase" evidence="14">
    <location>
        <begin position="139"/>
        <end position="357"/>
    </location>
</feature>
<feature type="transmembrane region" description="Helical" evidence="13">
    <location>
        <begin position="20"/>
        <end position="37"/>
    </location>
</feature>
<dbReference type="InterPro" id="IPR025201">
    <property type="entry name" value="KdpD_TM"/>
</dbReference>
<evidence type="ECO:0000256" key="3">
    <source>
        <dbReference type="ARBA" id="ARBA00012438"/>
    </source>
</evidence>
<dbReference type="Gene3D" id="3.30.565.10">
    <property type="entry name" value="Histidine kinase-like ATPase, C-terminal domain"/>
    <property type="match status" value="1"/>
</dbReference>
<dbReference type="GO" id="GO:0005524">
    <property type="term" value="F:ATP binding"/>
    <property type="evidence" value="ECO:0007669"/>
    <property type="project" value="UniProtKB-KW"/>
</dbReference>
<keyword evidence="9" id="KW-0067">ATP-binding</keyword>
<reference evidence="15" key="1">
    <citation type="submission" date="2020-10" db="EMBL/GenBank/DDBJ databases">
        <authorList>
            <person name="Gilroy R."/>
        </authorList>
    </citation>
    <scope>NUCLEOTIDE SEQUENCE</scope>
    <source>
        <strain evidence="15">ChiHile30-977</strain>
    </source>
</reference>
<evidence type="ECO:0000256" key="11">
    <source>
        <dbReference type="ARBA" id="ARBA00023012"/>
    </source>
</evidence>
<comment type="subcellular location">
    <subcellularLocation>
        <location evidence="2">Membrane</location>
        <topology evidence="2">Multi-pass membrane protein</topology>
    </subcellularLocation>
</comment>
<evidence type="ECO:0000256" key="6">
    <source>
        <dbReference type="ARBA" id="ARBA00022692"/>
    </source>
</evidence>
<dbReference type="PANTHER" id="PTHR45569">
    <property type="entry name" value="SENSOR PROTEIN KDPD"/>
    <property type="match status" value="1"/>
</dbReference>
<evidence type="ECO:0000256" key="1">
    <source>
        <dbReference type="ARBA" id="ARBA00000085"/>
    </source>
</evidence>
<dbReference type="PANTHER" id="PTHR45569:SF1">
    <property type="entry name" value="SENSOR PROTEIN KDPD"/>
    <property type="match status" value="1"/>
</dbReference>
<dbReference type="InterPro" id="IPR052023">
    <property type="entry name" value="Histidine_kinase_KdpD"/>
</dbReference>
<keyword evidence="5" id="KW-0808">Transferase</keyword>
<evidence type="ECO:0000256" key="4">
    <source>
        <dbReference type="ARBA" id="ARBA00022553"/>
    </source>
</evidence>
<dbReference type="SMART" id="SM00388">
    <property type="entry name" value="HisKA"/>
    <property type="match status" value="1"/>
</dbReference>
<dbReference type="InterPro" id="IPR003661">
    <property type="entry name" value="HisK_dim/P_dom"/>
</dbReference>
<dbReference type="Pfam" id="PF00512">
    <property type="entry name" value="HisKA"/>
    <property type="match status" value="1"/>
</dbReference>
<evidence type="ECO:0000256" key="13">
    <source>
        <dbReference type="SAM" id="Phobius"/>
    </source>
</evidence>
<feature type="transmembrane region" description="Helical" evidence="13">
    <location>
        <begin position="43"/>
        <end position="61"/>
    </location>
</feature>
<dbReference type="InterPro" id="IPR038318">
    <property type="entry name" value="KdpD_sf"/>
</dbReference>
<dbReference type="InterPro" id="IPR036097">
    <property type="entry name" value="HisK_dim/P_sf"/>
</dbReference>
<evidence type="ECO:0000256" key="10">
    <source>
        <dbReference type="ARBA" id="ARBA00022989"/>
    </source>
</evidence>
<dbReference type="AlphaFoldDB" id="A0A9D0YVZ2"/>
<dbReference type="EC" id="2.7.13.3" evidence="3"/>
<dbReference type="Pfam" id="PF02518">
    <property type="entry name" value="HATPase_c"/>
    <property type="match status" value="1"/>
</dbReference>
<keyword evidence="6 13" id="KW-0812">Transmembrane</keyword>
<dbReference type="SUPFAM" id="SSF47384">
    <property type="entry name" value="Homodimeric domain of signal transducing histidine kinase"/>
    <property type="match status" value="1"/>
</dbReference>
<evidence type="ECO:0000313" key="15">
    <source>
        <dbReference type="EMBL" id="HIQ63236.1"/>
    </source>
</evidence>
<dbReference type="SUPFAM" id="SSF55874">
    <property type="entry name" value="ATPase domain of HSP90 chaperone/DNA topoisomerase II/histidine kinase"/>
    <property type="match status" value="1"/>
</dbReference>
<dbReference type="Proteomes" id="UP000886819">
    <property type="component" value="Unassembled WGS sequence"/>
</dbReference>
<gene>
    <name evidence="15" type="ORF">IAA66_06565</name>
</gene>
<protein>
    <recommendedName>
        <fullName evidence="3">histidine kinase</fullName>
        <ecNumber evidence="3">2.7.13.3</ecNumber>
    </recommendedName>
</protein>
<keyword evidence="11" id="KW-0902">Two-component regulatory system</keyword>
<name>A0A9D0YVZ2_9FIRM</name>
<evidence type="ECO:0000256" key="5">
    <source>
        <dbReference type="ARBA" id="ARBA00022679"/>
    </source>
</evidence>
<dbReference type="EMBL" id="DVFI01000095">
    <property type="protein sequence ID" value="HIQ63236.1"/>
    <property type="molecule type" value="Genomic_DNA"/>
</dbReference>
<comment type="catalytic activity">
    <reaction evidence="1">
        <text>ATP + protein L-histidine = ADP + protein N-phospho-L-histidine.</text>
        <dbReference type="EC" id="2.7.13.3"/>
    </reaction>
</comment>
<organism evidence="15 16">
    <name type="scientific">Candidatus Avichristensenella intestinipullorum</name>
    <dbReference type="NCBI Taxonomy" id="2840693"/>
    <lineage>
        <taxon>Bacteria</taxon>
        <taxon>Bacillati</taxon>
        <taxon>Bacillota</taxon>
        <taxon>Clostridia</taxon>
        <taxon>Candidatus Avichristensenella</taxon>
    </lineage>
</organism>
<dbReference type="PROSITE" id="PS50109">
    <property type="entry name" value="HIS_KIN"/>
    <property type="match status" value="1"/>
</dbReference>
<dbReference type="Gene3D" id="1.10.287.130">
    <property type="match status" value="1"/>
</dbReference>
<evidence type="ECO:0000256" key="7">
    <source>
        <dbReference type="ARBA" id="ARBA00022741"/>
    </source>
</evidence>
<keyword evidence="7" id="KW-0547">Nucleotide-binding</keyword>
<proteinExistence type="predicted"/>
<feature type="transmembrane region" description="Helical" evidence="13">
    <location>
        <begin position="93"/>
        <end position="114"/>
    </location>
</feature>
<dbReference type="InterPro" id="IPR004358">
    <property type="entry name" value="Sig_transdc_His_kin-like_C"/>
</dbReference>
<evidence type="ECO:0000256" key="9">
    <source>
        <dbReference type="ARBA" id="ARBA00022840"/>
    </source>
</evidence>
<dbReference type="GO" id="GO:0005886">
    <property type="term" value="C:plasma membrane"/>
    <property type="evidence" value="ECO:0007669"/>
    <property type="project" value="TreeGrafter"/>
</dbReference>
<dbReference type="SMART" id="SM00387">
    <property type="entry name" value="HATPase_c"/>
    <property type="match status" value="1"/>
</dbReference>
<dbReference type="Pfam" id="PF13493">
    <property type="entry name" value="DUF4118"/>
    <property type="match status" value="1"/>
</dbReference>
<evidence type="ECO:0000313" key="16">
    <source>
        <dbReference type="Proteomes" id="UP000886819"/>
    </source>
</evidence>
<dbReference type="InterPro" id="IPR036890">
    <property type="entry name" value="HATPase_C_sf"/>
</dbReference>
<reference evidence="15" key="2">
    <citation type="journal article" date="2021" name="PeerJ">
        <title>Extensive microbial diversity within the chicken gut microbiome revealed by metagenomics and culture.</title>
        <authorList>
            <person name="Gilroy R."/>
            <person name="Ravi A."/>
            <person name="Getino M."/>
            <person name="Pursley I."/>
            <person name="Horton D.L."/>
            <person name="Alikhan N.F."/>
            <person name="Baker D."/>
            <person name="Gharbi K."/>
            <person name="Hall N."/>
            <person name="Watson M."/>
            <person name="Adriaenssens E.M."/>
            <person name="Foster-Nyarko E."/>
            <person name="Jarju S."/>
            <person name="Secka A."/>
            <person name="Antonio M."/>
            <person name="Oren A."/>
            <person name="Chaudhuri R.R."/>
            <person name="La Ragione R."/>
            <person name="Hildebrand F."/>
            <person name="Pallen M.J."/>
        </authorList>
    </citation>
    <scope>NUCLEOTIDE SEQUENCE</scope>
    <source>
        <strain evidence="15">ChiHile30-977</strain>
    </source>
</reference>
<dbReference type="Gene3D" id="1.20.120.620">
    <property type="entry name" value="Backbone structure of the membrane domain of e. Coli histidine kinase receptor kdpd"/>
    <property type="match status" value="1"/>
</dbReference>
<evidence type="ECO:0000259" key="14">
    <source>
        <dbReference type="PROSITE" id="PS50109"/>
    </source>
</evidence>
<keyword evidence="8" id="KW-0418">Kinase</keyword>
<dbReference type="InterPro" id="IPR003594">
    <property type="entry name" value="HATPase_dom"/>
</dbReference>
<keyword evidence="12 13" id="KW-0472">Membrane</keyword>
<keyword evidence="10 13" id="KW-1133">Transmembrane helix</keyword>
<keyword evidence="4" id="KW-0597">Phosphoprotein</keyword>
<feature type="transmembrane region" description="Helical" evidence="13">
    <location>
        <begin position="68"/>
        <end position="87"/>
    </location>
</feature>
<evidence type="ECO:0000256" key="12">
    <source>
        <dbReference type="ARBA" id="ARBA00023136"/>
    </source>
</evidence>